<dbReference type="InterPro" id="IPR016039">
    <property type="entry name" value="Thiolase-like"/>
</dbReference>
<evidence type="ECO:0000256" key="7">
    <source>
        <dbReference type="RuleBase" id="RU003557"/>
    </source>
</evidence>
<sequence>MIRLKSITFKKDLKIDMKKVAIVSAYRSAIGSFGGSLKDIKIADLGSHVLTYALRKASISPNLVEEVILGNVLAAGQGQNIARQIAIQAGIPETSSAFVVNKVCGSGLKAVQLAAQSILVGDQDIVVAGGIEIMSQAPYLSKESRFGKKLGGISLEDSILRDGLTDAFSDQHMGITAENIAEKYQLTRQEQDAYALSSQEKALAAIEEGRFVDEIVPIPVKIGRNELVFDTDEYPRQTSLEKLAGLRPAFKKDGTVTAGNASGINDGCAVLVLMSEEKVQELGLTPLAYIEGYASSGLDPAFMGLGPISASQKALAKIDKSIADIDLFEINEAFAAQSIPVLSELGIDPEKVNVNGGAIALGHPIGASGARILVSLVQELKKRNGQLGLCSLCIGGGQGISMIVSNAKQ</sequence>
<dbReference type="EMBL" id="CTEN01000004">
    <property type="protein sequence ID" value="CQR25705.1"/>
    <property type="molecule type" value="Genomic_DNA"/>
</dbReference>
<dbReference type="InterPro" id="IPR002155">
    <property type="entry name" value="Thiolase"/>
</dbReference>
<dbReference type="EC" id="2.3.1.9" evidence="2"/>
<dbReference type="Gene3D" id="3.40.47.10">
    <property type="match status" value="2"/>
</dbReference>
<keyword evidence="11" id="KW-1185">Reference proteome</keyword>
<evidence type="ECO:0000256" key="4">
    <source>
        <dbReference type="ARBA" id="ARBA00023315"/>
    </source>
</evidence>
<dbReference type="PANTHER" id="PTHR18919">
    <property type="entry name" value="ACETYL-COA C-ACYLTRANSFERASE"/>
    <property type="match status" value="1"/>
</dbReference>
<dbReference type="PANTHER" id="PTHR18919:SF107">
    <property type="entry name" value="ACETYL-COA ACETYLTRANSFERASE, CYTOSOLIC"/>
    <property type="match status" value="1"/>
</dbReference>
<evidence type="ECO:0000313" key="11">
    <source>
        <dbReference type="Proteomes" id="UP000198604"/>
    </source>
</evidence>
<evidence type="ECO:0000256" key="6">
    <source>
        <dbReference type="PIRSR" id="PIRSR000429-1"/>
    </source>
</evidence>
<feature type="domain" description="Thiolase C-terminal" evidence="9">
    <location>
        <begin position="284"/>
        <end position="405"/>
    </location>
</feature>
<dbReference type="NCBIfam" id="TIGR01930">
    <property type="entry name" value="AcCoA-C-Actrans"/>
    <property type="match status" value="1"/>
</dbReference>
<keyword evidence="3 7" id="KW-0808">Transferase</keyword>
<protein>
    <recommendedName>
        <fullName evidence="2">acetyl-CoA C-acetyltransferase</fullName>
        <ecNumber evidence="2">2.3.1.9</ecNumber>
    </recommendedName>
    <alternativeName>
        <fullName evidence="5">Acetoacetyl-CoA thiolase</fullName>
    </alternativeName>
</protein>
<dbReference type="InterPro" id="IPR020616">
    <property type="entry name" value="Thiolase_N"/>
</dbReference>
<dbReference type="InterPro" id="IPR020613">
    <property type="entry name" value="Thiolase_CS"/>
</dbReference>
<accession>A0A0E4CTF9</accession>
<evidence type="ECO:0000256" key="2">
    <source>
        <dbReference type="ARBA" id="ARBA00012705"/>
    </source>
</evidence>
<evidence type="ECO:0000256" key="3">
    <source>
        <dbReference type="ARBA" id="ARBA00022679"/>
    </source>
</evidence>
<feature type="active site" description="Proton acceptor" evidence="6">
    <location>
        <position position="393"/>
    </location>
</feature>
<dbReference type="PROSITE" id="PS00098">
    <property type="entry name" value="THIOLASE_1"/>
    <property type="match status" value="1"/>
</dbReference>
<feature type="active site" description="Acyl-thioester intermediate" evidence="6">
    <location>
        <position position="104"/>
    </location>
</feature>
<dbReference type="GO" id="GO:0003985">
    <property type="term" value="F:acetyl-CoA C-acetyltransferase activity"/>
    <property type="evidence" value="ECO:0007669"/>
    <property type="project" value="UniProtKB-EC"/>
</dbReference>
<comment type="similarity">
    <text evidence="1 7">Belongs to the thiolase-like superfamily. Thiolase family.</text>
</comment>
<feature type="active site" description="Proton acceptor" evidence="6">
    <location>
        <position position="363"/>
    </location>
</feature>
<dbReference type="InterPro" id="IPR020617">
    <property type="entry name" value="Thiolase_C"/>
</dbReference>
<dbReference type="FunFam" id="3.40.47.10:FF:000010">
    <property type="entry name" value="Acetyl-CoA acetyltransferase (Thiolase)"/>
    <property type="match status" value="1"/>
</dbReference>
<proteinExistence type="inferred from homology"/>
<gene>
    <name evidence="10" type="ORF">BN1356_02047</name>
</gene>
<dbReference type="SUPFAM" id="SSF53901">
    <property type="entry name" value="Thiolase-like"/>
    <property type="match status" value="2"/>
</dbReference>
<evidence type="ECO:0000256" key="1">
    <source>
        <dbReference type="ARBA" id="ARBA00010982"/>
    </source>
</evidence>
<dbReference type="InterPro" id="IPR020610">
    <property type="entry name" value="Thiolase_AS"/>
</dbReference>
<dbReference type="Proteomes" id="UP000198604">
    <property type="component" value="Unassembled WGS sequence"/>
</dbReference>
<evidence type="ECO:0000256" key="5">
    <source>
        <dbReference type="ARBA" id="ARBA00030755"/>
    </source>
</evidence>
<dbReference type="CDD" id="cd00751">
    <property type="entry name" value="thiolase"/>
    <property type="match status" value="1"/>
</dbReference>
<keyword evidence="4 7" id="KW-0012">Acyltransferase</keyword>
<name>A0A0E4CTF9_9STRE</name>
<dbReference type="AlphaFoldDB" id="A0A0E4CTF9"/>
<dbReference type="PIRSF" id="PIRSF000429">
    <property type="entry name" value="Ac-CoA_Ac_transf"/>
    <property type="match status" value="1"/>
</dbReference>
<dbReference type="PROSITE" id="PS00099">
    <property type="entry name" value="THIOLASE_3"/>
    <property type="match status" value="1"/>
</dbReference>
<evidence type="ECO:0000313" key="10">
    <source>
        <dbReference type="EMBL" id="CQR25705.1"/>
    </source>
</evidence>
<feature type="domain" description="Thiolase N-terminal" evidence="8">
    <location>
        <begin position="20"/>
        <end position="277"/>
    </location>
</feature>
<evidence type="ECO:0000259" key="8">
    <source>
        <dbReference type="Pfam" id="PF00108"/>
    </source>
</evidence>
<evidence type="ECO:0000259" key="9">
    <source>
        <dbReference type="Pfam" id="PF02803"/>
    </source>
</evidence>
<dbReference type="InterPro" id="IPR020615">
    <property type="entry name" value="Thiolase_acyl_enz_int_AS"/>
</dbReference>
<dbReference type="Pfam" id="PF00108">
    <property type="entry name" value="Thiolase_N"/>
    <property type="match status" value="1"/>
</dbReference>
<dbReference type="Pfam" id="PF02803">
    <property type="entry name" value="Thiolase_C"/>
    <property type="match status" value="1"/>
</dbReference>
<dbReference type="PROSITE" id="PS00737">
    <property type="entry name" value="THIOLASE_2"/>
    <property type="match status" value="1"/>
</dbReference>
<dbReference type="STRING" id="1608583.BN1356_02047"/>
<reference evidence="11" key="1">
    <citation type="submission" date="2015-03" db="EMBL/GenBank/DDBJ databases">
        <authorList>
            <person name="Urmite Genomes"/>
        </authorList>
    </citation>
    <scope>NUCLEOTIDE SEQUENCE [LARGE SCALE GENOMIC DNA]</scope>
    <source>
        <strain evidence="11">FF10</strain>
    </source>
</reference>
<organism evidence="10 11">
    <name type="scientific">Streptococcus varani</name>
    <dbReference type="NCBI Taxonomy" id="1608583"/>
    <lineage>
        <taxon>Bacteria</taxon>
        <taxon>Bacillati</taxon>
        <taxon>Bacillota</taxon>
        <taxon>Bacilli</taxon>
        <taxon>Lactobacillales</taxon>
        <taxon>Streptococcaceae</taxon>
        <taxon>Streptococcus</taxon>
    </lineage>
</organism>